<keyword evidence="2" id="KW-1185">Reference proteome</keyword>
<reference evidence="1 2" key="1">
    <citation type="submission" date="2021-03" db="EMBL/GenBank/DDBJ databases">
        <title>Geobacter metallireducens gen. nov. sp. nov., a microorganism capable of coupling the complete oxidation of organic compounds to the reduction of iron and other metals.</title>
        <authorList>
            <person name="Li Y."/>
        </authorList>
    </citation>
    <scope>NUCLEOTIDE SEQUENCE [LARGE SCALE GENOMIC DNA]</scope>
    <source>
        <strain evidence="1 2">Jerry-YX</strain>
    </source>
</reference>
<name>A0ABX7Q007_9BACT</name>
<organism evidence="1 2">
    <name type="scientific">Geobacter benzoatilyticus</name>
    <dbReference type="NCBI Taxonomy" id="2815309"/>
    <lineage>
        <taxon>Bacteria</taxon>
        <taxon>Pseudomonadati</taxon>
        <taxon>Thermodesulfobacteriota</taxon>
        <taxon>Desulfuromonadia</taxon>
        <taxon>Geobacterales</taxon>
        <taxon>Geobacteraceae</taxon>
        <taxon>Geobacter</taxon>
    </lineage>
</organism>
<proteinExistence type="predicted"/>
<dbReference type="Proteomes" id="UP000663651">
    <property type="component" value="Chromosome"/>
</dbReference>
<evidence type="ECO:0000313" key="1">
    <source>
        <dbReference type="EMBL" id="QSV44423.1"/>
    </source>
</evidence>
<gene>
    <name evidence="1" type="ORF">JZM60_09560</name>
</gene>
<accession>A0ABX7Q007</accession>
<dbReference type="RefSeq" id="WP_207162084.1">
    <property type="nucleotide sequence ID" value="NZ_CP071382.1"/>
</dbReference>
<protein>
    <submittedName>
        <fullName evidence="1">Uncharacterized protein</fullName>
    </submittedName>
</protein>
<sequence length="159" mass="17953">MTDAEIEFKERVELVMKLLNGDKVTAAIKKRIHQLTGMSAIELTRLNTADGRKHAAENLIGRRIWVSPRVRTQGGRKTGGNIGKNIEFAKTYQKIKDSGDKITQVKAIEATCEQLDVFMEEGTAKNHIRKGRKHVDPEEVINDIAESLQRVYEAQVKLK</sequence>
<dbReference type="EMBL" id="CP071382">
    <property type="protein sequence ID" value="QSV44423.1"/>
    <property type="molecule type" value="Genomic_DNA"/>
</dbReference>
<evidence type="ECO:0000313" key="2">
    <source>
        <dbReference type="Proteomes" id="UP000663651"/>
    </source>
</evidence>